<accession>A0A951PWT7</accession>
<feature type="domain" description="Glycosyltransferase 2-like" evidence="1">
    <location>
        <begin position="4"/>
        <end position="136"/>
    </location>
</feature>
<evidence type="ECO:0000313" key="2">
    <source>
        <dbReference type="EMBL" id="MBW4560361.1"/>
    </source>
</evidence>
<comment type="caution">
    <text evidence="2">The sequence shown here is derived from an EMBL/GenBank/DDBJ whole genome shotgun (WGS) entry which is preliminary data.</text>
</comment>
<dbReference type="CDD" id="cd00761">
    <property type="entry name" value="Glyco_tranf_GTA_type"/>
    <property type="match status" value="1"/>
</dbReference>
<sequence length="330" mass="37196">MKFSVVITTYNRLDLLQRAINSVFKQTMPCEVVVADDCSSDETETYVKSLGNSVVYHRNEVNKGHAATVNAGVEKASGDWIKFLDDDDYLAPNCLEEMARAIALHQDAVICSCIAAQVDSNEVELSQTPQFGPGLAFYIPQADIHYGMLLELVPFGTPVQVACCRKTFLQTGGWNSQLDANCDDIDSWIRIAEFGDAIFINQCLAYRTIWSGAYNQKFSLARRLAMNILMKEKIYSLIDKKHLSYVPTLQQTRNYVKLHWSLVALKDGKLKGFLTMVYPVIFSRVAWWLLLTATVSRRTNLRNAHLNKIVLIDTHIPLQMLTEAWGSSEA</sequence>
<dbReference type="Gene3D" id="3.90.550.10">
    <property type="entry name" value="Spore Coat Polysaccharide Biosynthesis Protein SpsA, Chain A"/>
    <property type="match status" value="1"/>
</dbReference>
<dbReference type="EMBL" id="JAHHHN010000002">
    <property type="protein sequence ID" value="MBW4560361.1"/>
    <property type="molecule type" value="Genomic_DNA"/>
</dbReference>
<dbReference type="Pfam" id="PF00535">
    <property type="entry name" value="Glycos_transf_2"/>
    <property type="match status" value="1"/>
</dbReference>
<reference evidence="2" key="2">
    <citation type="journal article" date="2022" name="Microbiol. Resour. Announc.">
        <title>Metagenome Sequencing to Explore Phylogenomics of Terrestrial Cyanobacteria.</title>
        <authorList>
            <person name="Ward R.D."/>
            <person name="Stajich J.E."/>
            <person name="Johansen J.R."/>
            <person name="Huntemann M."/>
            <person name="Clum A."/>
            <person name="Foster B."/>
            <person name="Foster B."/>
            <person name="Roux S."/>
            <person name="Palaniappan K."/>
            <person name="Varghese N."/>
            <person name="Mukherjee S."/>
            <person name="Reddy T.B.K."/>
            <person name="Daum C."/>
            <person name="Copeland A."/>
            <person name="Chen I.A."/>
            <person name="Ivanova N.N."/>
            <person name="Kyrpides N.C."/>
            <person name="Shapiro N."/>
            <person name="Eloe-Fadrosh E.A."/>
            <person name="Pietrasiak N."/>
        </authorList>
    </citation>
    <scope>NUCLEOTIDE SEQUENCE</scope>
    <source>
        <strain evidence="2">JT2-VF2</strain>
    </source>
</reference>
<proteinExistence type="predicted"/>
<dbReference type="GO" id="GO:0016758">
    <property type="term" value="F:hexosyltransferase activity"/>
    <property type="evidence" value="ECO:0007669"/>
    <property type="project" value="UniProtKB-ARBA"/>
</dbReference>
<dbReference type="Proteomes" id="UP000715781">
    <property type="component" value="Unassembled WGS sequence"/>
</dbReference>
<gene>
    <name evidence="2" type="ORF">KME32_04230</name>
</gene>
<evidence type="ECO:0000313" key="3">
    <source>
        <dbReference type="Proteomes" id="UP000715781"/>
    </source>
</evidence>
<dbReference type="SUPFAM" id="SSF53448">
    <property type="entry name" value="Nucleotide-diphospho-sugar transferases"/>
    <property type="match status" value="1"/>
</dbReference>
<protein>
    <submittedName>
        <fullName evidence="2">Glycosyltransferase</fullName>
        <ecNumber evidence="2">2.4.-.-</ecNumber>
    </submittedName>
</protein>
<reference evidence="2" key="1">
    <citation type="submission" date="2021-05" db="EMBL/GenBank/DDBJ databases">
        <authorList>
            <person name="Pietrasiak N."/>
            <person name="Ward R."/>
            <person name="Stajich J.E."/>
            <person name="Kurbessoian T."/>
        </authorList>
    </citation>
    <scope>NUCLEOTIDE SEQUENCE</scope>
    <source>
        <strain evidence="2">JT2-VF2</strain>
    </source>
</reference>
<dbReference type="AlphaFoldDB" id="A0A951PWT7"/>
<keyword evidence="2" id="KW-0808">Transferase</keyword>
<name>A0A951PWT7_9NOST</name>
<dbReference type="InterPro" id="IPR029044">
    <property type="entry name" value="Nucleotide-diphossugar_trans"/>
</dbReference>
<dbReference type="EC" id="2.4.-.-" evidence="2"/>
<organism evidence="2 3">
    <name type="scientific">Mojavia pulchra JT2-VF2</name>
    <dbReference type="NCBI Taxonomy" id="287848"/>
    <lineage>
        <taxon>Bacteria</taxon>
        <taxon>Bacillati</taxon>
        <taxon>Cyanobacteriota</taxon>
        <taxon>Cyanophyceae</taxon>
        <taxon>Nostocales</taxon>
        <taxon>Nostocaceae</taxon>
    </lineage>
</organism>
<keyword evidence="2" id="KW-0328">Glycosyltransferase</keyword>
<dbReference type="PANTHER" id="PTHR22916:SF3">
    <property type="entry name" value="UDP-GLCNAC:BETAGAL BETA-1,3-N-ACETYLGLUCOSAMINYLTRANSFERASE-LIKE PROTEIN 1"/>
    <property type="match status" value="1"/>
</dbReference>
<evidence type="ECO:0000259" key="1">
    <source>
        <dbReference type="Pfam" id="PF00535"/>
    </source>
</evidence>
<dbReference type="PANTHER" id="PTHR22916">
    <property type="entry name" value="GLYCOSYLTRANSFERASE"/>
    <property type="match status" value="1"/>
</dbReference>
<dbReference type="InterPro" id="IPR001173">
    <property type="entry name" value="Glyco_trans_2-like"/>
</dbReference>